<dbReference type="EMBL" id="CP097649">
    <property type="protein sequence ID" value="URI14635.1"/>
    <property type="molecule type" value="Genomic_DNA"/>
</dbReference>
<evidence type="ECO:0000313" key="3">
    <source>
        <dbReference type="Proteomes" id="UP001055429"/>
    </source>
</evidence>
<name>A0ABY4SPM8_9CAUL</name>
<accession>A0ABY4SPM8</accession>
<gene>
    <name evidence="2" type="ORF">M8231_12545</name>
</gene>
<reference evidence="2" key="1">
    <citation type="submission" date="2022-05" db="EMBL/GenBank/DDBJ databases">
        <title>Brevundimonas albigilva TT17 genome sequence.</title>
        <authorList>
            <person name="Lee K."/>
            <person name="Son H."/>
        </authorList>
    </citation>
    <scope>NUCLEOTIDE SEQUENCE</scope>
    <source>
        <strain evidence="2">TT17</strain>
    </source>
</reference>
<dbReference type="RefSeq" id="WP_250201581.1">
    <property type="nucleotide sequence ID" value="NZ_CP097649.1"/>
</dbReference>
<protein>
    <submittedName>
        <fullName evidence="2">Uncharacterized protein</fullName>
    </submittedName>
</protein>
<evidence type="ECO:0000256" key="1">
    <source>
        <dbReference type="SAM" id="SignalP"/>
    </source>
</evidence>
<keyword evidence="1" id="KW-0732">Signal</keyword>
<sequence>MTKNILLAAAALSAMAFAGAASAHTLQYRTAPSPNINGSAPGGANGGTGGATSPYKLAVESTATTPTSATFELAAALSTGSSFPSGNNFIQIDLTNGSFASGLTSSTVVAPGCTVVLSSGGASGSTTARFLVSSAGASCNVANLDLPVTPGATGSTVVTTTLTTEAGSPIDPDSTNTATAANQEQLTIVTRPSAFNAFINGVIGQGALDDTYATLTVTPVYTTFKVGAPGHNNATETATVGQLGTIGIAVDTTAYRNLAKALVDVADVQSASIVTVGNFSAFNGTGGGATLGGVAGTFNAAASQVTHTAASGSPLLGSLVEAGTTATTPDAFIVTRETPAVAIPTSDYRSTVTYQLNPTFYVESETAQGDLERIGRDGTNVVFPWLNDETVSGQSGTTNRIRLGNTGTAATGPVYAEVLNQTGSVSRAPVQIAPSIPANGEVRISTASLTAALGAFGRGDVRISVEAPPANITARRYLQTANGGITELSNGTVASEQTPADSADVE</sequence>
<feature type="signal peptide" evidence="1">
    <location>
        <begin position="1"/>
        <end position="23"/>
    </location>
</feature>
<evidence type="ECO:0000313" key="2">
    <source>
        <dbReference type="EMBL" id="URI14635.1"/>
    </source>
</evidence>
<keyword evidence="3" id="KW-1185">Reference proteome</keyword>
<dbReference type="Proteomes" id="UP001055429">
    <property type="component" value="Chromosome"/>
</dbReference>
<feature type="chain" id="PRO_5045661176" evidence="1">
    <location>
        <begin position="24"/>
        <end position="506"/>
    </location>
</feature>
<proteinExistence type="predicted"/>
<organism evidence="2 3">
    <name type="scientific">Brevundimonas albigilva</name>
    <dbReference type="NCBI Taxonomy" id="1312364"/>
    <lineage>
        <taxon>Bacteria</taxon>
        <taxon>Pseudomonadati</taxon>
        <taxon>Pseudomonadota</taxon>
        <taxon>Alphaproteobacteria</taxon>
        <taxon>Caulobacterales</taxon>
        <taxon>Caulobacteraceae</taxon>
        <taxon>Brevundimonas</taxon>
    </lineage>
</organism>